<accession>U2J3G9</accession>
<feature type="transmembrane region" description="Helical" evidence="1">
    <location>
        <begin position="15"/>
        <end position="37"/>
    </location>
</feature>
<name>U2J3G9_9STRE</name>
<comment type="caution">
    <text evidence="2">The sequence shown here is derived from an EMBL/GenBank/DDBJ whole genome shotgun (WGS) entry which is preliminary data.</text>
</comment>
<keyword evidence="1" id="KW-0472">Membrane</keyword>
<dbReference type="Proteomes" id="UP000016617">
    <property type="component" value="Unassembled WGS sequence"/>
</dbReference>
<dbReference type="AlphaFoldDB" id="U2J3G9"/>
<gene>
    <name evidence="2" type="ORF">HMPREF1557_01557</name>
</gene>
<reference evidence="2 3" key="1">
    <citation type="submission" date="2013-06" db="EMBL/GenBank/DDBJ databases">
        <authorList>
            <person name="Weinstock G."/>
            <person name="Sodergren E."/>
            <person name="Lobos E.A."/>
            <person name="Fulton L."/>
            <person name="Fulton R."/>
            <person name="Courtney L."/>
            <person name="Fronick C."/>
            <person name="O'Laughlin M."/>
            <person name="Godfrey J."/>
            <person name="Wilson R.M."/>
            <person name="Miner T."/>
            <person name="Farmer C."/>
            <person name="Delehaunty K."/>
            <person name="Cordes M."/>
            <person name="Minx P."/>
            <person name="Tomlinson C."/>
            <person name="Chen J."/>
            <person name="Wollam A."/>
            <person name="Pepin K.H."/>
            <person name="Bhonagiri V."/>
            <person name="Zhang X."/>
            <person name="Warren W."/>
            <person name="Mitreva M."/>
            <person name="Mardis E.R."/>
            <person name="Wilson R.K."/>
        </authorList>
    </citation>
    <scope>NUCLEOTIDE SEQUENCE [LARGE SCALE GENOMIC DNA]</scope>
    <source>
        <strain evidence="2 3">W1703</strain>
    </source>
</reference>
<dbReference type="HOGENOM" id="CLU_3258717_0_0_9"/>
<evidence type="ECO:0000313" key="2">
    <source>
        <dbReference type="EMBL" id="ERJ74567.1"/>
    </source>
</evidence>
<keyword evidence="1" id="KW-1133">Transmembrane helix</keyword>
<evidence type="ECO:0000256" key="1">
    <source>
        <dbReference type="SAM" id="Phobius"/>
    </source>
</evidence>
<keyword evidence="1" id="KW-0812">Transmembrane</keyword>
<dbReference type="PATRIC" id="fig|1227275.3.peg.1392"/>
<protein>
    <submittedName>
        <fullName evidence="2">Uncharacterized protein</fullName>
    </submittedName>
</protein>
<organism evidence="2 3">
    <name type="scientific">Streptococcus sobrinus W1703</name>
    <dbReference type="NCBI Taxonomy" id="1227275"/>
    <lineage>
        <taxon>Bacteria</taxon>
        <taxon>Bacillati</taxon>
        <taxon>Bacillota</taxon>
        <taxon>Bacilli</taxon>
        <taxon>Lactobacillales</taxon>
        <taxon>Streptococcaceae</taxon>
        <taxon>Streptococcus</taxon>
    </lineage>
</organism>
<evidence type="ECO:0000313" key="3">
    <source>
        <dbReference type="Proteomes" id="UP000016617"/>
    </source>
</evidence>
<proteinExistence type="predicted"/>
<dbReference type="EMBL" id="AWVA01000093">
    <property type="protein sequence ID" value="ERJ74567.1"/>
    <property type="molecule type" value="Genomic_DNA"/>
</dbReference>
<sequence>MIGCPSVPQNGTKTAVNYCNLTSLAAGVSVPCLLLIFSLSIR</sequence>